<feature type="compositionally biased region" description="Basic residues" evidence="1">
    <location>
        <begin position="25"/>
        <end position="45"/>
    </location>
</feature>
<evidence type="ECO:0000313" key="2">
    <source>
        <dbReference type="EMBL" id="VVE66381.1"/>
    </source>
</evidence>
<evidence type="ECO:0000313" key="3">
    <source>
        <dbReference type="Proteomes" id="UP000383122"/>
    </source>
</evidence>
<proteinExistence type="predicted"/>
<evidence type="ECO:0000256" key="1">
    <source>
        <dbReference type="SAM" id="MobiDB-lite"/>
    </source>
</evidence>
<dbReference type="EMBL" id="CABPSP010000005">
    <property type="protein sequence ID" value="VVE66381.1"/>
    <property type="molecule type" value="Genomic_DNA"/>
</dbReference>
<dbReference type="AlphaFoldDB" id="A0A5E4ZYA2"/>
<accession>A0A5E4ZYA2</accession>
<protein>
    <submittedName>
        <fullName evidence="2">Uncharacterized protein</fullName>
    </submittedName>
</protein>
<organism evidence="2 3">
    <name type="scientific">Pandoraea anapnoica</name>
    <dbReference type="NCBI Taxonomy" id="2508301"/>
    <lineage>
        <taxon>Bacteria</taxon>
        <taxon>Pseudomonadati</taxon>
        <taxon>Pseudomonadota</taxon>
        <taxon>Betaproteobacteria</taxon>
        <taxon>Burkholderiales</taxon>
        <taxon>Burkholderiaceae</taxon>
        <taxon>Pandoraea</taxon>
    </lineage>
</organism>
<name>A0A5E4ZYA2_9BURK</name>
<gene>
    <name evidence="2" type="ORF">PAN31117_02272</name>
</gene>
<reference evidence="2 3" key="1">
    <citation type="submission" date="2019-08" db="EMBL/GenBank/DDBJ databases">
        <authorList>
            <person name="Peeters C."/>
        </authorList>
    </citation>
    <scope>NUCLEOTIDE SEQUENCE [LARGE SCALE GENOMIC DNA]</scope>
    <source>
        <strain evidence="2 3">LMG 31117</strain>
    </source>
</reference>
<sequence>MDVYGIPMGAKSISAAGWQITHSKIASKKMKRPNSIRKNPLRNHPIRISPGSPQRASPYRIPDKIPSKNYVT</sequence>
<feature type="region of interest" description="Disordered" evidence="1">
    <location>
        <begin position="25"/>
        <end position="72"/>
    </location>
</feature>
<dbReference type="Proteomes" id="UP000383122">
    <property type="component" value="Unassembled WGS sequence"/>
</dbReference>
<keyword evidence="3" id="KW-1185">Reference proteome</keyword>